<feature type="DNA-binding region" description="OmpR/PhoB-type" evidence="7">
    <location>
        <begin position="124"/>
        <end position="221"/>
    </location>
</feature>
<dbReference type="STRING" id="425104.Ssed_1974"/>
<evidence type="ECO:0000259" key="8">
    <source>
        <dbReference type="PROSITE" id="PS50110"/>
    </source>
</evidence>
<dbReference type="GO" id="GO:0000156">
    <property type="term" value="F:phosphorelay response regulator activity"/>
    <property type="evidence" value="ECO:0007669"/>
    <property type="project" value="TreeGrafter"/>
</dbReference>
<evidence type="ECO:0000313" key="11">
    <source>
        <dbReference type="Proteomes" id="UP000002015"/>
    </source>
</evidence>
<dbReference type="GO" id="GO:0005829">
    <property type="term" value="C:cytosol"/>
    <property type="evidence" value="ECO:0007669"/>
    <property type="project" value="TreeGrafter"/>
</dbReference>
<evidence type="ECO:0000256" key="7">
    <source>
        <dbReference type="PROSITE-ProRule" id="PRU01091"/>
    </source>
</evidence>
<dbReference type="CDD" id="cd17624">
    <property type="entry name" value="REC_OmpR_PmrA-like"/>
    <property type="match status" value="1"/>
</dbReference>
<dbReference type="Proteomes" id="UP000002015">
    <property type="component" value="Chromosome"/>
</dbReference>
<evidence type="ECO:0000313" key="10">
    <source>
        <dbReference type="EMBL" id="ABV36583.1"/>
    </source>
</evidence>
<dbReference type="GO" id="GO:0032993">
    <property type="term" value="C:protein-DNA complex"/>
    <property type="evidence" value="ECO:0007669"/>
    <property type="project" value="TreeGrafter"/>
</dbReference>
<dbReference type="InterPro" id="IPR036388">
    <property type="entry name" value="WH-like_DNA-bd_sf"/>
</dbReference>
<dbReference type="PROSITE" id="PS50110">
    <property type="entry name" value="RESPONSE_REGULATORY"/>
    <property type="match status" value="1"/>
</dbReference>
<dbReference type="Gene3D" id="3.40.50.2300">
    <property type="match status" value="1"/>
</dbReference>
<dbReference type="Pfam" id="PF00486">
    <property type="entry name" value="Trans_reg_C"/>
    <property type="match status" value="1"/>
</dbReference>
<dbReference type="RefSeq" id="WP_012142318.1">
    <property type="nucleotide sequence ID" value="NC_009831.1"/>
</dbReference>
<dbReference type="PANTHER" id="PTHR48111:SF22">
    <property type="entry name" value="REGULATOR OF RPOS"/>
    <property type="match status" value="1"/>
</dbReference>
<dbReference type="SMART" id="SM00448">
    <property type="entry name" value="REC"/>
    <property type="match status" value="1"/>
</dbReference>
<dbReference type="OrthoDB" id="9802426at2"/>
<gene>
    <name evidence="10" type="ordered locus">Ssed_1974</name>
</gene>
<dbReference type="CDD" id="cd00383">
    <property type="entry name" value="trans_reg_C"/>
    <property type="match status" value="1"/>
</dbReference>
<evidence type="ECO:0000256" key="4">
    <source>
        <dbReference type="ARBA" id="ARBA00023125"/>
    </source>
</evidence>
<dbReference type="InterPro" id="IPR011006">
    <property type="entry name" value="CheY-like_superfamily"/>
</dbReference>
<keyword evidence="1 6" id="KW-0597">Phosphoprotein</keyword>
<dbReference type="InterPro" id="IPR016032">
    <property type="entry name" value="Sig_transdc_resp-reg_C-effctor"/>
</dbReference>
<sequence length="223" mass="24985" precursor="true">MLNLLLVEDDIDLATAVIEYLEMESIQCDSAYNGLTGMNLIENNDYQVIILDLNLPKMDGLEVCKKMRELGDDTPVLMLTARDSLNDKVAGFNAGTDDYLVKPFAMEELIVRIKALSLRRSGQINNLSVGDLTVDLVRKIAVRGGRELKLSPSSFKLLEILMRQSPMPVSREHLMQGLWGDDQPDSNSLKVHIYKLRKELETNADTPLLHTVTGHGFSIRESL</sequence>
<keyword evidence="5" id="KW-0804">Transcription</keyword>
<feature type="modified residue" description="4-aspartylphosphate" evidence="6">
    <location>
        <position position="52"/>
    </location>
</feature>
<dbReference type="InterPro" id="IPR001789">
    <property type="entry name" value="Sig_transdc_resp-reg_receiver"/>
</dbReference>
<keyword evidence="11" id="KW-1185">Reference proteome</keyword>
<feature type="domain" description="Response regulatory" evidence="8">
    <location>
        <begin position="3"/>
        <end position="117"/>
    </location>
</feature>
<dbReference type="PROSITE" id="PS51755">
    <property type="entry name" value="OMPR_PHOB"/>
    <property type="match status" value="1"/>
</dbReference>
<keyword evidence="4 7" id="KW-0238">DNA-binding</keyword>
<dbReference type="GO" id="GO:0006355">
    <property type="term" value="P:regulation of DNA-templated transcription"/>
    <property type="evidence" value="ECO:0007669"/>
    <property type="project" value="InterPro"/>
</dbReference>
<dbReference type="SUPFAM" id="SSF52172">
    <property type="entry name" value="CheY-like"/>
    <property type="match status" value="1"/>
</dbReference>
<dbReference type="HOGENOM" id="CLU_000445_30_1_6"/>
<dbReference type="AlphaFoldDB" id="A8FUR0"/>
<dbReference type="Pfam" id="PF00072">
    <property type="entry name" value="Response_reg"/>
    <property type="match status" value="1"/>
</dbReference>
<dbReference type="SMART" id="SM00862">
    <property type="entry name" value="Trans_reg_C"/>
    <property type="match status" value="1"/>
</dbReference>
<evidence type="ECO:0000256" key="3">
    <source>
        <dbReference type="ARBA" id="ARBA00023015"/>
    </source>
</evidence>
<keyword evidence="2" id="KW-0902">Two-component regulatory system</keyword>
<dbReference type="PANTHER" id="PTHR48111">
    <property type="entry name" value="REGULATOR OF RPOS"/>
    <property type="match status" value="1"/>
</dbReference>
<dbReference type="KEGG" id="sse:Ssed_1974"/>
<evidence type="ECO:0000256" key="6">
    <source>
        <dbReference type="PROSITE-ProRule" id="PRU00169"/>
    </source>
</evidence>
<protein>
    <submittedName>
        <fullName evidence="10">Two component transcriptional regulator, winged helix family protein</fullName>
    </submittedName>
</protein>
<dbReference type="InterPro" id="IPR039420">
    <property type="entry name" value="WalR-like"/>
</dbReference>
<dbReference type="GO" id="GO:0000976">
    <property type="term" value="F:transcription cis-regulatory region binding"/>
    <property type="evidence" value="ECO:0007669"/>
    <property type="project" value="TreeGrafter"/>
</dbReference>
<dbReference type="SUPFAM" id="SSF46894">
    <property type="entry name" value="C-terminal effector domain of the bipartite response regulators"/>
    <property type="match status" value="1"/>
</dbReference>
<dbReference type="Gene3D" id="1.10.10.10">
    <property type="entry name" value="Winged helix-like DNA-binding domain superfamily/Winged helix DNA-binding domain"/>
    <property type="match status" value="1"/>
</dbReference>
<dbReference type="InterPro" id="IPR001867">
    <property type="entry name" value="OmpR/PhoB-type_DNA-bd"/>
</dbReference>
<evidence type="ECO:0000259" key="9">
    <source>
        <dbReference type="PROSITE" id="PS51755"/>
    </source>
</evidence>
<accession>A8FUR0</accession>
<feature type="domain" description="OmpR/PhoB-type" evidence="9">
    <location>
        <begin position="124"/>
        <end position="221"/>
    </location>
</feature>
<keyword evidence="3" id="KW-0805">Transcription regulation</keyword>
<organism evidence="10 11">
    <name type="scientific">Shewanella sediminis (strain HAW-EB3)</name>
    <dbReference type="NCBI Taxonomy" id="425104"/>
    <lineage>
        <taxon>Bacteria</taxon>
        <taxon>Pseudomonadati</taxon>
        <taxon>Pseudomonadota</taxon>
        <taxon>Gammaproteobacteria</taxon>
        <taxon>Alteromonadales</taxon>
        <taxon>Shewanellaceae</taxon>
        <taxon>Shewanella</taxon>
    </lineage>
</organism>
<evidence type="ECO:0000256" key="2">
    <source>
        <dbReference type="ARBA" id="ARBA00023012"/>
    </source>
</evidence>
<evidence type="ECO:0000256" key="5">
    <source>
        <dbReference type="ARBA" id="ARBA00023163"/>
    </source>
</evidence>
<proteinExistence type="predicted"/>
<reference evidence="10 11" key="1">
    <citation type="submission" date="2007-08" db="EMBL/GenBank/DDBJ databases">
        <title>Complete sequence of Shewanella sediminis HAW-EB3.</title>
        <authorList>
            <consortium name="US DOE Joint Genome Institute"/>
            <person name="Copeland A."/>
            <person name="Lucas S."/>
            <person name="Lapidus A."/>
            <person name="Barry K."/>
            <person name="Glavina del Rio T."/>
            <person name="Dalin E."/>
            <person name="Tice H."/>
            <person name="Pitluck S."/>
            <person name="Chertkov O."/>
            <person name="Brettin T."/>
            <person name="Bruce D."/>
            <person name="Detter J.C."/>
            <person name="Han C."/>
            <person name="Schmutz J."/>
            <person name="Larimer F."/>
            <person name="Land M."/>
            <person name="Hauser L."/>
            <person name="Kyrpides N."/>
            <person name="Kim E."/>
            <person name="Zhao J.-S."/>
            <person name="Richardson P."/>
        </authorList>
    </citation>
    <scope>NUCLEOTIDE SEQUENCE [LARGE SCALE GENOMIC DNA]</scope>
    <source>
        <strain evidence="10 11">HAW-EB3</strain>
    </source>
</reference>
<dbReference type="EMBL" id="CP000821">
    <property type="protein sequence ID" value="ABV36583.1"/>
    <property type="molecule type" value="Genomic_DNA"/>
</dbReference>
<name>A8FUR0_SHESH</name>
<dbReference type="Gene3D" id="6.10.250.690">
    <property type="match status" value="1"/>
</dbReference>
<dbReference type="eggNOG" id="COG0745">
    <property type="taxonomic scope" value="Bacteria"/>
</dbReference>
<evidence type="ECO:0000256" key="1">
    <source>
        <dbReference type="ARBA" id="ARBA00022553"/>
    </source>
</evidence>